<proteinExistence type="predicted"/>
<dbReference type="GO" id="GO:0003677">
    <property type="term" value="F:DNA binding"/>
    <property type="evidence" value="ECO:0007669"/>
    <property type="project" value="InterPro"/>
</dbReference>
<dbReference type="AlphaFoldDB" id="A0A918R7H6"/>
<evidence type="ECO:0000313" key="3">
    <source>
        <dbReference type="Proteomes" id="UP000623010"/>
    </source>
</evidence>
<organism evidence="2 3">
    <name type="scientific">Streptomyces echinoruber</name>
    <dbReference type="NCBI Taxonomy" id="68898"/>
    <lineage>
        <taxon>Bacteria</taxon>
        <taxon>Bacillati</taxon>
        <taxon>Actinomycetota</taxon>
        <taxon>Actinomycetes</taxon>
        <taxon>Kitasatosporales</taxon>
        <taxon>Streptomycetaceae</taxon>
        <taxon>Streptomyces</taxon>
    </lineage>
</organism>
<comment type="caution">
    <text evidence="2">The sequence shown here is derived from an EMBL/GenBank/DDBJ whole genome shotgun (WGS) entry which is preliminary data.</text>
</comment>
<dbReference type="RefSeq" id="WP_190057783.1">
    <property type="nucleotide sequence ID" value="NZ_BMWH01000009.1"/>
</dbReference>
<dbReference type="GO" id="GO:0030527">
    <property type="term" value="F:structural constituent of chromatin"/>
    <property type="evidence" value="ECO:0007669"/>
    <property type="project" value="InterPro"/>
</dbReference>
<dbReference type="SUPFAM" id="SSF47729">
    <property type="entry name" value="IHF-like DNA-binding proteins"/>
    <property type="match status" value="1"/>
</dbReference>
<evidence type="ECO:0008006" key="4">
    <source>
        <dbReference type="Google" id="ProtNLM"/>
    </source>
</evidence>
<dbReference type="EMBL" id="BMWH01000009">
    <property type="protein sequence ID" value="GGZ88546.1"/>
    <property type="molecule type" value="Genomic_DNA"/>
</dbReference>
<gene>
    <name evidence="2" type="ORF">GCM10010389_28600</name>
</gene>
<name>A0A918R7H6_9ACTN</name>
<evidence type="ECO:0000313" key="2">
    <source>
        <dbReference type="EMBL" id="GGZ88546.1"/>
    </source>
</evidence>
<feature type="region of interest" description="Disordered" evidence="1">
    <location>
        <begin position="1"/>
        <end position="23"/>
    </location>
</feature>
<dbReference type="Gene3D" id="4.10.520.10">
    <property type="entry name" value="IHF-like DNA-binding proteins"/>
    <property type="match status" value="1"/>
</dbReference>
<accession>A0A918R7H6</accession>
<reference evidence="2" key="2">
    <citation type="submission" date="2020-09" db="EMBL/GenBank/DDBJ databases">
        <authorList>
            <person name="Sun Q."/>
            <person name="Ohkuma M."/>
        </authorList>
    </citation>
    <scope>NUCLEOTIDE SEQUENCE</scope>
    <source>
        <strain evidence="2">JCM 5016</strain>
    </source>
</reference>
<reference evidence="2" key="1">
    <citation type="journal article" date="2014" name="Int. J. Syst. Evol. Microbiol.">
        <title>Complete genome sequence of Corynebacterium casei LMG S-19264T (=DSM 44701T), isolated from a smear-ripened cheese.</title>
        <authorList>
            <consortium name="US DOE Joint Genome Institute (JGI-PGF)"/>
            <person name="Walter F."/>
            <person name="Albersmeier A."/>
            <person name="Kalinowski J."/>
            <person name="Ruckert C."/>
        </authorList>
    </citation>
    <scope>NUCLEOTIDE SEQUENCE</scope>
    <source>
        <strain evidence="2">JCM 5016</strain>
    </source>
</reference>
<sequence>MNKAQLIETTSADVSTHGEGRQLSPQDIERVFDAVFGTVEHPGTLAQALRSGQTVTLGSFGSFQGDGGTASFRPGKALTEFLQGRTR</sequence>
<dbReference type="Proteomes" id="UP000623010">
    <property type="component" value="Unassembled WGS sequence"/>
</dbReference>
<dbReference type="InterPro" id="IPR010992">
    <property type="entry name" value="IHF-like_DNA-bd_dom_sf"/>
</dbReference>
<keyword evidence="3" id="KW-1185">Reference proteome</keyword>
<protein>
    <recommendedName>
        <fullName evidence="4">DNA-binding protein</fullName>
    </recommendedName>
</protein>
<evidence type="ECO:0000256" key="1">
    <source>
        <dbReference type="SAM" id="MobiDB-lite"/>
    </source>
</evidence>